<evidence type="ECO:0000313" key="1">
    <source>
        <dbReference type="EMBL" id="CAB4572503.1"/>
    </source>
</evidence>
<proteinExistence type="predicted"/>
<sequence>MVTVPPVPAVNDFVHFFGPVFVPLQINTELLTYSCSLRFTHLPPATAAVAAFAEVLIAPINENAKAHETVTPNIFFEKVTKFAMLMHLLFEAPSASLEIATHLRDPRGLRKANYPL</sequence>
<name>A0A6J6EDU3_9ZZZZ</name>
<dbReference type="AlphaFoldDB" id="A0A6J6EDU3"/>
<accession>A0A6J6EDU3</accession>
<reference evidence="1" key="1">
    <citation type="submission" date="2020-05" db="EMBL/GenBank/DDBJ databases">
        <authorList>
            <person name="Chiriac C."/>
            <person name="Salcher M."/>
            <person name="Ghai R."/>
            <person name="Kavagutti S V."/>
        </authorList>
    </citation>
    <scope>NUCLEOTIDE SEQUENCE</scope>
</reference>
<protein>
    <submittedName>
        <fullName evidence="1">Unannotated protein</fullName>
    </submittedName>
</protein>
<organism evidence="1">
    <name type="scientific">freshwater metagenome</name>
    <dbReference type="NCBI Taxonomy" id="449393"/>
    <lineage>
        <taxon>unclassified sequences</taxon>
        <taxon>metagenomes</taxon>
        <taxon>ecological metagenomes</taxon>
    </lineage>
</organism>
<dbReference type="EMBL" id="CAEZTK010000068">
    <property type="protein sequence ID" value="CAB4572503.1"/>
    <property type="molecule type" value="Genomic_DNA"/>
</dbReference>
<gene>
    <name evidence="1" type="ORF">UFOPK1643_00858</name>
</gene>